<keyword evidence="3" id="KW-1185">Reference proteome</keyword>
<feature type="region of interest" description="Disordered" evidence="1">
    <location>
        <begin position="1"/>
        <end position="39"/>
    </location>
</feature>
<comment type="caution">
    <text evidence="2">The sequence shown here is derived from an EMBL/GenBank/DDBJ whole genome shotgun (WGS) entry which is preliminary data.</text>
</comment>
<proteinExistence type="predicted"/>
<dbReference type="AlphaFoldDB" id="A0A4V6WKR1"/>
<organism evidence="2 3">
    <name type="scientific">Friedmanniomyces simplex</name>
    <dbReference type="NCBI Taxonomy" id="329884"/>
    <lineage>
        <taxon>Eukaryota</taxon>
        <taxon>Fungi</taxon>
        <taxon>Dikarya</taxon>
        <taxon>Ascomycota</taxon>
        <taxon>Pezizomycotina</taxon>
        <taxon>Dothideomycetes</taxon>
        <taxon>Dothideomycetidae</taxon>
        <taxon>Mycosphaerellales</taxon>
        <taxon>Teratosphaeriaceae</taxon>
        <taxon>Friedmanniomyces</taxon>
    </lineage>
</organism>
<accession>A0A4V6WKR1</accession>
<name>A0A4V6WKR1_9PEZI</name>
<dbReference type="EMBL" id="NAJQ01001265">
    <property type="protein sequence ID" value="TKA61169.1"/>
    <property type="molecule type" value="Genomic_DNA"/>
</dbReference>
<reference evidence="2 3" key="1">
    <citation type="submission" date="2017-03" db="EMBL/GenBank/DDBJ databases">
        <title>Genomes of endolithic fungi from Antarctica.</title>
        <authorList>
            <person name="Coleine C."/>
            <person name="Masonjones S."/>
            <person name="Stajich J.E."/>
        </authorList>
    </citation>
    <scope>NUCLEOTIDE SEQUENCE [LARGE SCALE GENOMIC DNA]</scope>
    <source>
        <strain evidence="2 3">CCFEE 5184</strain>
    </source>
</reference>
<evidence type="ECO:0000313" key="3">
    <source>
        <dbReference type="Proteomes" id="UP000309340"/>
    </source>
</evidence>
<gene>
    <name evidence="2" type="ORF">B0A55_12028</name>
</gene>
<sequence length="246" mass="27158">MPASITPNTHPELDPRLVRGQMDSKPGGQVTPTTVSRLESPPPEVCNAIYELVLIPAEGVTLARRPHTARLWMVSPRRGNHLLALTATSRRIRNDALPLFYGMNTFTLSCTPELCGVSYAVRRASSIFLLEKEFKDDVLCLSAWLQIISASISEHERILNLVVDTSTWFTGCTEKIPKAWAQSLGDFVRNCVGTGPSEGMVKTLRVAALNEIERGLCWKEETKAPESSSAARTMMNLPAIETPIIR</sequence>
<protein>
    <submittedName>
        <fullName evidence="2">Uncharacterized protein</fullName>
    </submittedName>
</protein>
<evidence type="ECO:0000256" key="1">
    <source>
        <dbReference type="SAM" id="MobiDB-lite"/>
    </source>
</evidence>
<dbReference type="Proteomes" id="UP000309340">
    <property type="component" value="Unassembled WGS sequence"/>
</dbReference>
<evidence type="ECO:0000313" key="2">
    <source>
        <dbReference type="EMBL" id="TKA61169.1"/>
    </source>
</evidence>